<dbReference type="Pfam" id="PF13365">
    <property type="entry name" value="Trypsin_2"/>
    <property type="match status" value="1"/>
</dbReference>
<keyword evidence="5" id="KW-0812">Transmembrane</keyword>
<dbReference type="SMART" id="SM00228">
    <property type="entry name" value="PDZ"/>
    <property type="match status" value="1"/>
</dbReference>
<evidence type="ECO:0000256" key="1">
    <source>
        <dbReference type="ARBA" id="ARBA00010541"/>
    </source>
</evidence>
<keyword evidence="8" id="KW-1185">Reference proteome</keyword>
<dbReference type="GO" id="GO:0006508">
    <property type="term" value="P:proteolysis"/>
    <property type="evidence" value="ECO:0007669"/>
    <property type="project" value="UniProtKB-KW"/>
</dbReference>
<dbReference type="InterPro" id="IPR001940">
    <property type="entry name" value="Peptidase_S1C"/>
</dbReference>
<reference evidence="7 8" key="1">
    <citation type="submission" date="2018-08" db="EMBL/GenBank/DDBJ databases">
        <title>Genomic Encyclopedia of Archaeal and Bacterial Type Strains, Phase II (KMG-II): from individual species to whole genera.</title>
        <authorList>
            <person name="Goeker M."/>
        </authorList>
    </citation>
    <scope>NUCLEOTIDE SEQUENCE [LARGE SCALE GENOMIC DNA]</scope>
    <source>
        <strain evidence="7 8">DSM 45791</strain>
    </source>
</reference>
<feature type="region of interest" description="Disordered" evidence="4">
    <location>
        <begin position="320"/>
        <end position="361"/>
    </location>
</feature>
<evidence type="ECO:0000256" key="4">
    <source>
        <dbReference type="SAM" id="MobiDB-lite"/>
    </source>
</evidence>
<organism evidence="7 8">
    <name type="scientific">Kutzneria buriramensis</name>
    <dbReference type="NCBI Taxonomy" id="1045776"/>
    <lineage>
        <taxon>Bacteria</taxon>
        <taxon>Bacillati</taxon>
        <taxon>Actinomycetota</taxon>
        <taxon>Actinomycetes</taxon>
        <taxon>Pseudonocardiales</taxon>
        <taxon>Pseudonocardiaceae</taxon>
        <taxon>Kutzneria</taxon>
    </lineage>
</organism>
<keyword evidence="5" id="KW-0472">Membrane</keyword>
<feature type="transmembrane region" description="Helical" evidence="5">
    <location>
        <begin position="143"/>
        <end position="167"/>
    </location>
</feature>
<keyword evidence="5" id="KW-1133">Transmembrane helix</keyword>
<feature type="compositionally biased region" description="Gly residues" evidence="4">
    <location>
        <begin position="328"/>
        <end position="349"/>
    </location>
</feature>
<dbReference type="Gene3D" id="2.30.42.10">
    <property type="match status" value="1"/>
</dbReference>
<feature type="compositionally biased region" description="Low complexity" evidence="4">
    <location>
        <begin position="21"/>
        <end position="53"/>
    </location>
</feature>
<dbReference type="PRINTS" id="PR00834">
    <property type="entry name" value="PROTEASES2C"/>
</dbReference>
<evidence type="ECO:0000256" key="2">
    <source>
        <dbReference type="ARBA" id="ARBA00022670"/>
    </source>
</evidence>
<feature type="domain" description="PDZ" evidence="6">
    <location>
        <begin position="427"/>
        <end position="509"/>
    </location>
</feature>
<protein>
    <submittedName>
        <fullName evidence="7">Putative serine protease PepD</fullName>
    </submittedName>
</protein>
<evidence type="ECO:0000313" key="7">
    <source>
        <dbReference type="EMBL" id="REH41740.1"/>
    </source>
</evidence>
<comment type="caution">
    <text evidence="7">The sequence shown here is derived from an EMBL/GenBank/DDBJ whole genome shotgun (WGS) entry which is preliminary data.</text>
</comment>
<dbReference type="GO" id="GO:0004252">
    <property type="term" value="F:serine-type endopeptidase activity"/>
    <property type="evidence" value="ECO:0007669"/>
    <property type="project" value="InterPro"/>
</dbReference>
<keyword evidence="2 7" id="KW-0645">Protease</keyword>
<dbReference type="SUPFAM" id="SSF50494">
    <property type="entry name" value="Trypsin-like serine proteases"/>
    <property type="match status" value="1"/>
</dbReference>
<evidence type="ECO:0000259" key="6">
    <source>
        <dbReference type="PROSITE" id="PS50106"/>
    </source>
</evidence>
<dbReference type="InterPro" id="IPR009003">
    <property type="entry name" value="Peptidase_S1_PA"/>
</dbReference>
<dbReference type="Proteomes" id="UP000256269">
    <property type="component" value="Unassembled WGS sequence"/>
</dbReference>
<comment type="similarity">
    <text evidence="1">Belongs to the peptidase S1C family.</text>
</comment>
<accession>A0A3E0HBW1</accession>
<sequence>MAMTENNPGAAGPTPERPEQPAEQAAQQHNPAAQPEATPQPAAQPTAADPGAPVWNPWAPQGQERPVQEQGLSGQEPPAGPPWQQGAAQPVGGPQQQPGYQPTAAFAQPGYAQVPPGANPHVLTMDQPHGVYTTPRKPTRTKLVVGVAVLALLVGGGAGAVGGYLAAANGAGSYNSLFTNTPTQNASNVAPGSVTDVANKVLPTVVEIKTQEGEGSGFIVSSDGEIITNNHVIASAIGGGQIEVDFQNGKTASAKIIGRDPTTDVAVVKAQNVTGLPTATIGSSSNLQIGQQVVAIGSPFDLAGTVTTGIVSSLHRPVNVGDELDQGQGQGQGGRGGGGLGGGGLGGGQQQQQQPSQQQDTVLDAIQTDAAINPGNSGGPLVNMQGQVIGMNSAISSPNSSAQAQGGSVGIGFAIPIDQAKRTAQQITQTGKATQAQLGVGVNETTDGTAGALIGSVTGGGAADKAGLKQNDVVVKLNDRVINSADALVAAVHAQAPGDTVTLTLANGKTLQATLGGNPINVQN</sequence>
<name>A0A3E0HBW1_9PSEU</name>
<evidence type="ECO:0000256" key="5">
    <source>
        <dbReference type="SAM" id="Phobius"/>
    </source>
</evidence>
<dbReference type="AlphaFoldDB" id="A0A3E0HBW1"/>
<keyword evidence="3" id="KW-0378">Hydrolase</keyword>
<feature type="region of interest" description="Disordered" evidence="4">
    <location>
        <begin position="1"/>
        <end position="120"/>
    </location>
</feature>
<dbReference type="Pfam" id="PF13180">
    <property type="entry name" value="PDZ_2"/>
    <property type="match status" value="1"/>
</dbReference>
<dbReference type="InterPro" id="IPR036034">
    <property type="entry name" value="PDZ_sf"/>
</dbReference>
<gene>
    <name evidence="7" type="ORF">BCF44_11141</name>
</gene>
<proteinExistence type="inferred from homology"/>
<dbReference type="PANTHER" id="PTHR22939:SF129">
    <property type="entry name" value="SERINE PROTEASE HTRA2, MITOCHONDRIAL"/>
    <property type="match status" value="1"/>
</dbReference>
<dbReference type="PANTHER" id="PTHR22939">
    <property type="entry name" value="SERINE PROTEASE FAMILY S1C HTRA-RELATED"/>
    <property type="match status" value="1"/>
</dbReference>
<dbReference type="SUPFAM" id="SSF50156">
    <property type="entry name" value="PDZ domain-like"/>
    <property type="match status" value="1"/>
</dbReference>
<feature type="compositionally biased region" description="Low complexity" evidence="4">
    <location>
        <begin position="350"/>
        <end position="359"/>
    </location>
</feature>
<evidence type="ECO:0000256" key="3">
    <source>
        <dbReference type="ARBA" id="ARBA00022801"/>
    </source>
</evidence>
<dbReference type="Gene3D" id="2.40.10.120">
    <property type="match status" value="2"/>
</dbReference>
<feature type="compositionally biased region" description="Low complexity" evidence="4">
    <location>
        <begin position="74"/>
        <end position="105"/>
    </location>
</feature>
<dbReference type="InterPro" id="IPR001478">
    <property type="entry name" value="PDZ"/>
</dbReference>
<dbReference type="PROSITE" id="PS50106">
    <property type="entry name" value="PDZ"/>
    <property type="match status" value="1"/>
</dbReference>
<dbReference type="EMBL" id="QUNO01000011">
    <property type="protein sequence ID" value="REH41740.1"/>
    <property type="molecule type" value="Genomic_DNA"/>
</dbReference>
<evidence type="ECO:0000313" key="8">
    <source>
        <dbReference type="Proteomes" id="UP000256269"/>
    </source>
</evidence>